<dbReference type="Gramene" id="CDY52077">
    <property type="protein sequence ID" value="CDY52077"/>
    <property type="gene ID" value="GSBRNA2T00004814001"/>
</dbReference>
<organism evidence="2 3">
    <name type="scientific">Brassica napus</name>
    <name type="common">Rape</name>
    <dbReference type="NCBI Taxonomy" id="3708"/>
    <lineage>
        <taxon>Eukaryota</taxon>
        <taxon>Viridiplantae</taxon>
        <taxon>Streptophyta</taxon>
        <taxon>Embryophyta</taxon>
        <taxon>Tracheophyta</taxon>
        <taxon>Spermatophyta</taxon>
        <taxon>Magnoliopsida</taxon>
        <taxon>eudicotyledons</taxon>
        <taxon>Gunneridae</taxon>
        <taxon>Pentapetalae</taxon>
        <taxon>rosids</taxon>
        <taxon>malvids</taxon>
        <taxon>Brassicales</taxon>
        <taxon>Brassicaceae</taxon>
        <taxon>Brassiceae</taxon>
        <taxon>Brassica</taxon>
    </lineage>
</organism>
<gene>
    <name evidence="2" type="primary">BnaCnng21780D</name>
    <name evidence="2" type="ORF">GSBRNA2T00004814001</name>
</gene>
<dbReference type="EMBL" id="LK033054">
    <property type="protein sequence ID" value="CDY52077.1"/>
    <property type="molecule type" value="Genomic_DNA"/>
</dbReference>
<sequence>MSEHVCFVYSSESVNGTNAGKKSLPEDKGPDVPADASSSKDKAPEPSLQSPYTANSTAKVIIPNKKLADCSLIVIIEHLSIKNHSFTLTTYQGTTALYHHFANRTRGI</sequence>
<dbReference type="PaxDb" id="3708-A0A078IQA6"/>
<protein>
    <submittedName>
        <fullName evidence="2">BnaCnng21780D protein</fullName>
    </submittedName>
</protein>
<evidence type="ECO:0000313" key="3">
    <source>
        <dbReference type="Proteomes" id="UP000028999"/>
    </source>
</evidence>
<evidence type="ECO:0000313" key="2">
    <source>
        <dbReference type="EMBL" id="CDY52077.1"/>
    </source>
</evidence>
<dbReference type="AlphaFoldDB" id="A0A078IQA6"/>
<evidence type="ECO:0000256" key="1">
    <source>
        <dbReference type="SAM" id="MobiDB-lite"/>
    </source>
</evidence>
<name>A0A078IQA6_BRANA</name>
<proteinExistence type="predicted"/>
<keyword evidence="3" id="KW-1185">Reference proteome</keyword>
<reference evidence="2 3" key="1">
    <citation type="journal article" date="2014" name="Science">
        <title>Plant genetics. Early allopolyploid evolution in the post-Neolithic Brassica napus oilseed genome.</title>
        <authorList>
            <person name="Chalhoub B."/>
            <person name="Denoeud F."/>
            <person name="Liu S."/>
            <person name="Parkin I.A."/>
            <person name="Tang H."/>
            <person name="Wang X."/>
            <person name="Chiquet J."/>
            <person name="Belcram H."/>
            <person name="Tong C."/>
            <person name="Samans B."/>
            <person name="Correa M."/>
            <person name="Da Silva C."/>
            <person name="Just J."/>
            <person name="Falentin C."/>
            <person name="Koh C.S."/>
            <person name="Le Clainche I."/>
            <person name="Bernard M."/>
            <person name="Bento P."/>
            <person name="Noel B."/>
            <person name="Labadie K."/>
            <person name="Alberti A."/>
            <person name="Charles M."/>
            <person name="Arnaud D."/>
            <person name="Guo H."/>
            <person name="Daviaud C."/>
            <person name="Alamery S."/>
            <person name="Jabbari K."/>
            <person name="Zhao M."/>
            <person name="Edger P.P."/>
            <person name="Chelaifa H."/>
            <person name="Tack D."/>
            <person name="Lassalle G."/>
            <person name="Mestiri I."/>
            <person name="Schnel N."/>
            <person name="Le Paslier M.C."/>
            <person name="Fan G."/>
            <person name="Renault V."/>
            <person name="Bayer P.E."/>
            <person name="Golicz A.A."/>
            <person name="Manoli S."/>
            <person name="Lee T.H."/>
            <person name="Thi V.H."/>
            <person name="Chalabi S."/>
            <person name="Hu Q."/>
            <person name="Fan C."/>
            <person name="Tollenaere R."/>
            <person name="Lu Y."/>
            <person name="Battail C."/>
            <person name="Shen J."/>
            <person name="Sidebottom C.H."/>
            <person name="Wang X."/>
            <person name="Canaguier A."/>
            <person name="Chauveau A."/>
            <person name="Berard A."/>
            <person name="Deniot G."/>
            <person name="Guan M."/>
            <person name="Liu Z."/>
            <person name="Sun F."/>
            <person name="Lim Y.P."/>
            <person name="Lyons E."/>
            <person name="Town C.D."/>
            <person name="Bancroft I."/>
            <person name="Wang X."/>
            <person name="Meng J."/>
            <person name="Ma J."/>
            <person name="Pires J.C."/>
            <person name="King G.J."/>
            <person name="Brunel D."/>
            <person name="Delourme R."/>
            <person name="Renard M."/>
            <person name="Aury J.M."/>
            <person name="Adams K.L."/>
            <person name="Batley J."/>
            <person name="Snowdon R.J."/>
            <person name="Tost J."/>
            <person name="Edwards D."/>
            <person name="Zhou Y."/>
            <person name="Hua W."/>
            <person name="Sharpe A.G."/>
            <person name="Paterson A.H."/>
            <person name="Guan C."/>
            <person name="Wincker P."/>
        </authorList>
    </citation>
    <scope>NUCLEOTIDE SEQUENCE [LARGE SCALE GENOMIC DNA]</scope>
    <source>
        <strain evidence="3">cv. Darmor-bzh</strain>
    </source>
</reference>
<feature type="region of interest" description="Disordered" evidence="1">
    <location>
        <begin position="14"/>
        <end position="54"/>
    </location>
</feature>
<dbReference type="Proteomes" id="UP000028999">
    <property type="component" value="Unassembled WGS sequence"/>
</dbReference>
<accession>A0A078IQA6</accession>